<comment type="caution">
    <text evidence="2">The sequence shown here is derived from an EMBL/GenBank/DDBJ whole genome shotgun (WGS) entry which is preliminary data.</text>
</comment>
<sequence>MDDQRAFSWVAMEHEGSEHSSDWYWGFGATTIAVAIVSIFFSNLLLALIFLLGGFSYMAFSARKPEEVTVSITNRGVRVGGALYPFSDLSAYSFDLEPPRRRLVLISSRAIVSHIYLPLDADEDVAAIRAHMEPFIDEVPFMPTLADRITEYL</sequence>
<evidence type="ECO:0000313" key="3">
    <source>
        <dbReference type="Proteomes" id="UP000177090"/>
    </source>
</evidence>
<dbReference type="AlphaFoldDB" id="A0A1G2QJZ0"/>
<keyword evidence="1" id="KW-1133">Transmembrane helix</keyword>
<reference evidence="2 3" key="1">
    <citation type="journal article" date="2016" name="Nat. Commun.">
        <title>Thousands of microbial genomes shed light on interconnected biogeochemical processes in an aquifer system.</title>
        <authorList>
            <person name="Anantharaman K."/>
            <person name="Brown C.T."/>
            <person name="Hug L.A."/>
            <person name="Sharon I."/>
            <person name="Castelle C.J."/>
            <person name="Probst A.J."/>
            <person name="Thomas B.C."/>
            <person name="Singh A."/>
            <person name="Wilkins M.J."/>
            <person name="Karaoz U."/>
            <person name="Brodie E.L."/>
            <person name="Williams K.H."/>
            <person name="Hubbard S.S."/>
            <person name="Banfield J.F."/>
        </authorList>
    </citation>
    <scope>NUCLEOTIDE SEQUENCE [LARGE SCALE GENOMIC DNA]</scope>
</reference>
<protein>
    <recommendedName>
        <fullName evidence="4">DUF5673 domain-containing protein</fullName>
    </recommendedName>
</protein>
<dbReference type="Proteomes" id="UP000177090">
    <property type="component" value="Unassembled WGS sequence"/>
</dbReference>
<accession>A0A1G2QJZ0</accession>
<evidence type="ECO:0000256" key="1">
    <source>
        <dbReference type="SAM" id="Phobius"/>
    </source>
</evidence>
<feature type="transmembrane region" description="Helical" evidence="1">
    <location>
        <begin position="23"/>
        <end position="55"/>
    </location>
</feature>
<proteinExistence type="predicted"/>
<organism evidence="2 3">
    <name type="scientific">Candidatus Vogelbacteria bacterium RIFOXYD1_FULL_51_18</name>
    <dbReference type="NCBI Taxonomy" id="1802440"/>
    <lineage>
        <taxon>Bacteria</taxon>
        <taxon>Candidatus Vogeliibacteriota</taxon>
    </lineage>
</organism>
<evidence type="ECO:0000313" key="2">
    <source>
        <dbReference type="EMBL" id="OHA60768.1"/>
    </source>
</evidence>
<keyword evidence="1" id="KW-0812">Transmembrane</keyword>
<dbReference type="EMBL" id="MHTL01000009">
    <property type="protein sequence ID" value="OHA60768.1"/>
    <property type="molecule type" value="Genomic_DNA"/>
</dbReference>
<gene>
    <name evidence="2" type="ORF">A2569_03295</name>
</gene>
<name>A0A1G2QJZ0_9BACT</name>
<evidence type="ECO:0008006" key="4">
    <source>
        <dbReference type="Google" id="ProtNLM"/>
    </source>
</evidence>
<keyword evidence="1" id="KW-0472">Membrane</keyword>